<organism evidence="1">
    <name type="scientific">Anguilla anguilla</name>
    <name type="common">European freshwater eel</name>
    <name type="synonym">Muraena anguilla</name>
    <dbReference type="NCBI Taxonomy" id="7936"/>
    <lineage>
        <taxon>Eukaryota</taxon>
        <taxon>Metazoa</taxon>
        <taxon>Chordata</taxon>
        <taxon>Craniata</taxon>
        <taxon>Vertebrata</taxon>
        <taxon>Euteleostomi</taxon>
        <taxon>Actinopterygii</taxon>
        <taxon>Neopterygii</taxon>
        <taxon>Teleostei</taxon>
        <taxon>Anguilliformes</taxon>
        <taxon>Anguillidae</taxon>
        <taxon>Anguilla</taxon>
    </lineage>
</organism>
<evidence type="ECO:0000313" key="1">
    <source>
        <dbReference type="EMBL" id="JAH34648.1"/>
    </source>
</evidence>
<dbReference type="AlphaFoldDB" id="A0A0E9S282"/>
<sequence>MLNKPKEAPLSLYTLSTEVQMYKGSALQENGDKKTALTALYKKVMAET</sequence>
<name>A0A0E9S282_ANGAN</name>
<accession>A0A0E9S282</accession>
<dbReference type="EMBL" id="GBXM01073929">
    <property type="protein sequence ID" value="JAH34648.1"/>
    <property type="molecule type" value="Transcribed_RNA"/>
</dbReference>
<reference evidence="1" key="2">
    <citation type="journal article" date="2015" name="Fish Shellfish Immunol.">
        <title>Early steps in the European eel (Anguilla anguilla)-Vibrio vulnificus interaction in the gills: Role of the RtxA13 toxin.</title>
        <authorList>
            <person name="Callol A."/>
            <person name="Pajuelo D."/>
            <person name="Ebbesson L."/>
            <person name="Teles M."/>
            <person name="MacKenzie S."/>
            <person name="Amaro C."/>
        </authorList>
    </citation>
    <scope>NUCLEOTIDE SEQUENCE</scope>
</reference>
<reference evidence="1" key="1">
    <citation type="submission" date="2014-11" db="EMBL/GenBank/DDBJ databases">
        <authorList>
            <person name="Amaro Gonzalez C."/>
        </authorList>
    </citation>
    <scope>NUCLEOTIDE SEQUENCE</scope>
</reference>
<protein>
    <submittedName>
        <fullName evidence="1">Uncharacterized protein</fullName>
    </submittedName>
</protein>
<proteinExistence type="predicted"/>